<evidence type="ECO:0000256" key="5">
    <source>
        <dbReference type="ARBA" id="ARBA00022630"/>
    </source>
</evidence>
<dbReference type="SUPFAM" id="SSF103263">
    <property type="entry name" value="Chorismate synthase, AroC"/>
    <property type="match status" value="1"/>
</dbReference>
<evidence type="ECO:0000256" key="12">
    <source>
        <dbReference type="RuleBase" id="RU000605"/>
    </source>
</evidence>
<dbReference type="GO" id="GO:0004107">
    <property type="term" value="F:chorismate synthase activity"/>
    <property type="evidence" value="ECO:0007669"/>
    <property type="project" value="UniProtKB-UniRule"/>
</dbReference>
<sequence>MRFLTAGESHGPQLTAIIEGVPSQLPLTAEDINEHLARRQKGYGRGRRMQIEKDQVQIMSGVRHGKTTGAPITLVVENKDWTHWTKIMGPEPLSEEEEQEVKRKITRPRPGHADLNGAIKYRHRDMRNVLERSSARETTVRVAVGALAQVILRQFGIHLAGHVLEIGDVKAEQQPFTTVEALKEKTENSEVRCMDESASEKMKQAIDDAKQNGDSIGGIVEVIAENVPIGLGSHVHYDRKLDGKIAQSVLSINAFKGVEIGLGFEAARMKGSQVHDEIAYDEEQGFHRSSNRLGGFEGGMTNGMPVVVHGAMKPIPTLYKPLKSVDIDSKEPFTASIERSDSCAVPAAAVVAEAAVAWELADAFLEKFGSDTLEDIKQAYENYMNEAREF</sequence>
<evidence type="ECO:0000256" key="10">
    <source>
        <dbReference type="ARBA" id="ARBA00023239"/>
    </source>
</evidence>
<keyword evidence="15" id="KW-1185">Reference proteome</keyword>
<dbReference type="GO" id="GO:0005829">
    <property type="term" value="C:cytosol"/>
    <property type="evidence" value="ECO:0007669"/>
    <property type="project" value="TreeGrafter"/>
</dbReference>
<dbReference type="Pfam" id="PF01264">
    <property type="entry name" value="Chorismate_synt"/>
    <property type="match status" value="1"/>
</dbReference>
<dbReference type="PANTHER" id="PTHR21085:SF0">
    <property type="entry name" value="CHORISMATE SYNTHASE"/>
    <property type="match status" value="1"/>
</dbReference>
<dbReference type="PANTHER" id="PTHR21085">
    <property type="entry name" value="CHORISMATE SYNTHASE"/>
    <property type="match status" value="1"/>
</dbReference>
<keyword evidence="4 11" id="KW-0028">Amino-acid biosynthesis</keyword>
<keyword evidence="10 11" id="KW-0456">Lyase</keyword>
<evidence type="ECO:0000256" key="3">
    <source>
        <dbReference type="ARBA" id="ARBA00013036"/>
    </source>
</evidence>
<accession>A0A2P6MKM7</accession>
<feature type="binding site" evidence="11">
    <location>
        <position position="298"/>
    </location>
    <ligand>
        <name>FMN</name>
        <dbReference type="ChEBI" id="CHEBI:58210"/>
    </ligand>
</feature>
<evidence type="ECO:0000256" key="6">
    <source>
        <dbReference type="ARBA" id="ARBA00022643"/>
    </source>
</evidence>
<dbReference type="GO" id="GO:0008652">
    <property type="term" value="P:amino acid biosynthetic process"/>
    <property type="evidence" value="ECO:0007669"/>
    <property type="project" value="UniProtKB-KW"/>
</dbReference>
<reference evidence="14 15" key="1">
    <citation type="submission" date="2018-03" db="EMBL/GenBank/DDBJ databases">
        <title>Bacillus urumqiensis sp. nov., a moderately haloalkaliphilic bacterium isolated from a salt lake.</title>
        <authorList>
            <person name="Zhao B."/>
            <person name="Liao Z."/>
        </authorList>
    </citation>
    <scope>NUCLEOTIDE SEQUENCE [LARGE SCALE GENOMIC DNA]</scope>
    <source>
        <strain evidence="14 15">BZ-SZ-XJ18</strain>
    </source>
</reference>
<proteinExistence type="inferred from homology"/>
<evidence type="ECO:0000256" key="13">
    <source>
        <dbReference type="SAM" id="MobiDB-lite"/>
    </source>
</evidence>
<organism evidence="14 15">
    <name type="scientific">Alkalicoccus urumqiensis</name>
    <name type="common">Bacillus urumqiensis</name>
    <dbReference type="NCBI Taxonomy" id="1548213"/>
    <lineage>
        <taxon>Bacteria</taxon>
        <taxon>Bacillati</taxon>
        <taxon>Bacillota</taxon>
        <taxon>Bacilli</taxon>
        <taxon>Bacillales</taxon>
        <taxon>Bacillaceae</taxon>
        <taxon>Alkalicoccus</taxon>
    </lineage>
</organism>
<dbReference type="EMBL" id="PVNS01000002">
    <property type="protein sequence ID" value="PRO66813.1"/>
    <property type="molecule type" value="Genomic_DNA"/>
</dbReference>
<dbReference type="InterPro" id="IPR000453">
    <property type="entry name" value="Chorismate_synth"/>
</dbReference>
<protein>
    <recommendedName>
        <fullName evidence="3 11">Chorismate synthase</fullName>
        <shortName evidence="11">CS</shortName>
        <ecNumber evidence="3 11">4.2.3.5</ecNumber>
    </recommendedName>
    <alternativeName>
        <fullName evidence="11">5-enolpyruvylshikimate-3-phosphate phospholyase</fullName>
    </alternativeName>
</protein>
<evidence type="ECO:0000256" key="11">
    <source>
        <dbReference type="HAMAP-Rule" id="MF_00300"/>
    </source>
</evidence>
<feature type="binding site" evidence="11">
    <location>
        <position position="45"/>
    </location>
    <ligand>
        <name>NADP(+)</name>
        <dbReference type="ChEBI" id="CHEBI:58349"/>
    </ligand>
</feature>
<name>A0A2P6MKM7_ALKUR</name>
<dbReference type="PROSITE" id="PS00787">
    <property type="entry name" value="CHORISMATE_SYNTHASE_1"/>
    <property type="match status" value="1"/>
</dbReference>
<dbReference type="Proteomes" id="UP000243650">
    <property type="component" value="Unassembled WGS sequence"/>
</dbReference>
<dbReference type="HAMAP" id="MF_00300">
    <property type="entry name" value="Chorismate_synth"/>
    <property type="match status" value="1"/>
</dbReference>
<evidence type="ECO:0000256" key="9">
    <source>
        <dbReference type="ARBA" id="ARBA00023141"/>
    </source>
</evidence>
<feature type="binding site" evidence="11">
    <location>
        <position position="39"/>
    </location>
    <ligand>
        <name>NADP(+)</name>
        <dbReference type="ChEBI" id="CHEBI:58349"/>
    </ligand>
</feature>
<dbReference type="FunFam" id="3.60.150.10:FF:000002">
    <property type="entry name" value="Chorismate synthase"/>
    <property type="match status" value="1"/>
</dbReference>
<comment type="caution">
    <text evidence="14">The sequence shown here is derived from an EMBL/GenBank/DDBJ whole genome shotgun (WGS) entry which is preliminary data.</text>
</comment>
<feature type="binding site" evidence="11">
    <location>
        <begin position="132"/>
        <end position="134"/>
    </location>
    <ligand>
        <name>FMN</name>
        <dbReference type="ChEBI" id="CHEBI:58210"/>
    </ligand>
</feature>
<feature type="binding site" evidence="11">
    <location>
        <position position="339"/>
    </location>
    <ligand>
        <name>FMN</name>
        <dbReference type="ChEBI" id="CHEBI:58210"/>
    </ligand>
</feature>
<evidence type="ECO:0000256" key="4">
    <source>
        <dbReference type="ARBA" id="ARBA00022605"/>
    </source>
</evidence>
<comment type="catalytic activity">
    <reaction evidence="11 12">
        <text>5-O-(1-carboxyvinyl)-3-phosphoshikimate = chorismate + phosphate</text>
        <dbReference type="Rhea" id="RHEA:21020"/>
        <dbReference type="ChEBI" id="CHEBI:29748"/>
        <dbReference type="ChEBI" id="CHEBI:43474"/>
        <dbReference type="ChEBI" id="CHEBI:57701"/>
        <dbReference type="EC" id="4.2.3.5"/>
    </reaction>
</comment>
<dbReference type="NCBIfam" id="TIGR00033">
    <property type="entry name" value="aroC"/>
    <property type="match status" value="1"/>
</dbReference>
<gene>
    <name evidence="11" type="primary">aroC</name>
    <name evidence="14" type="ORF">C6I21_02505</name>
</gene>
<evidence type="ECO:0000256" key="7">
    <source>
        <dbReference type="ARBA" id="ARBA00022827"/>
    </source>
</evidence>
<dbReference type="PROSITE" id="PS00788">
    <property type="entry name" value="CHORISMATE_SYNTHASE_2"/>
    <property type="match status" value="1"/>
</dbReference>
<comment type="similarity">
    <text evidence="2 11 12">Belongs to the chorismate synthase family.</text>
</comment>
<keyword evidence="8 11" id="KW-0521">NADP</keyword>
<evidence type="ECO:0000256" key="1">
    <source>
        <dbReference type="ARBA" id="ARBA00005044"/>
    </source>
</evidence>
<keyword evidence="5 11" id="KW-0285">Flavoprotein</keyword>
<dbReference type="RefSeq" id="WP_105957849.1">
    <property type="nucleotide sequence ID" value="NZ_PVNS01000002.1"/>
</dbReference>
<evidence type="ECO:0000256" key="2">
    <source>
        <dbReference type="ARBA" id="ARBA00008014"/>
    </source>
</evidence>
<dbReference type="NCBIfam" id="NF003793">
    <property type="entry name" value="PRK05382.1"/>
    <property type="match status" value="1"/>
</dbReference>
<feature type="binding site" evidence="11">
    <location>
        <begin position="253"/>
        <end position="254"/>
    </location>
    <ligand>
        <name>FMN</name>
        <dbReference type="ChEBI" id="CHEBI:58210"/>
    </ligand>
</feature>
<dbReference type="UniPathway" id="UPA00053">
    <property type="reaction ID" value="UER00090"/>
</dbReference>
<comment type="pathway">
    <text evidence="1 11 12">Metabolic intermediate biosynthesis; chorismate biosynthesis; chorismate from D-erythrose 4-phosphate and phosphoenolpyruvate: step 7/7.</text>
</comment>
<dbReference type="GO" id="GO:0009073">
    <property type="term" value="P:aromatic amino acid family biosynthetic process"/>
    <property type="evidence" value="ECO:0007669"/>
    <property type="project" value="UniProtKB-KW"/>
</dbReference>
<dbReference type="PIRSF" id="PIRSF001456">
    <property type="entry name" value="Chorismate_synth"/>
    <property type="match status" value="1"/>
</dbReference>
<comment type="function">
    <text evidence="11">Catalyzes the anti-1,4-elimination of the C-3 phosphate and the C-6 proR hydrogen from 5-enolpyruvylshikimate-3-phosphate (EPSP) to yield chorismate, which is the branch point compound that serves as the starting substrate for the three terminal pathways of aromatic amino acid biosynthesis. This reaction introduces a second double bond into the aromatic ring system.</text>
</comment>
<dbReference type="CDD" id="cd07304">
    <property type="entry name" value="Chorismate_synthase"/>
    <property type="match status" value="1"/>
</dbReference>
<evidence type="ECO:0000313" key="15">
    <source>
        <dbReference type="Proteomes" id="UP000243650"/>
    </source>
</evidence>
<dbReference type="OrthoDB" id="9771806at2"/>
<keyword evidence="7 11" id="KW-0274">FAD</keyword>
<dbReference type="GO" id="GO:0010181">
    <property type="term" value="F:FMN binding"/>
    <property type="evidence" value="ECO:0007669"/>
    <property type="project" value="TreeGrafter"/>
</dbReference>
<dbReference type="EC" id="4.2.3.5" evidence="3 11"/>
<feature type="region of interest" description="Disordered" evidence="13">
    <location>
        <begin position="92"/>
        <end position="115"/>
    </location>
</feature>
<dbReference type="InterPro" id="IPR020541">
    <property type="entry name" value="Chorismate_synthase_CS"/>
</dbReference>
<comment type="subunit">
    <text evidence="11">Homotetramer.</text>
</comment>
<comment type="cofactor">
    <cofactor evidence="11 12">
        <name>FMNH2</name>
        <dbReference type="ChEBI" id="CHEBI:57618"/>
    </cofactor>
    <text evidence="11 12">Reduced FMN (FMNH(2)).</text>
</comment>
<keyword evidence="6 11" id="KW-0288">FMN</keyword>
<dbReference type="InterPro" id="IPR035904">
    <property type="entry name" value="Chorismate_synth_AroC_sf"/>
</dbReference>
<evidence type="ECO:0000256" key="8">
    <source>
        <dbReference type="ARBA" id="ARBA00022857"/>
    </source>
</evidence>
<dbReference type="PROSITE" id="PS00789">
    <property type="entry name" value="CHORISMATE_SYNTHASE_3"/>
    <property type="match status" value="1"/>
</dbReference>
<evidence type="ECO:0000313" key="14">
    <source>
        <dbReference type="EMBL" id="PRO66813.1"/>
    </source>
</evidence>
<feature type="binding site" evidence="11">
    <location>
        <begin position="313"/>
        <end position="317"/>
    </location>
    <ligand>
        <name>FMN</name>
        <dbReference type="ChEBI" id="CHEBI:58210"/>
    </ligand>
</feature>
<dbReference type="Gene3D" id="3.60.150.10">
    <property type="entry name" value="Chorismate synthase AroC"/>
    <property type="match status" value="1"/>
</dbReference>
<keyword evidence="9 11" id="KW-0057">Aromatic amino acid biosynthesis</keyword>
<dbReference type="GO" id="GO:0009423">
    <property type="term" value="P:chorismate biosynthetic process"/>
    <property type="evidence" value="ECO:0007669"/>
    <property type="project" value="UniProtKB-UniRule"/>
</dbReference>
<dbReference type="AlphaFoldDB" id="A0A2P6MKM7"/>